<dbReference type="Gene3D" id="3.30.70.270">
    <property type="match status" value="1"/>
</dbReference>
<dbReference type="InterPro" id="IPR000477">
    <property type="entry name" value="RT_dom"/>
</dbReference>
<comment type="caution">
    <text evidence="2">The sequence shown here is derived from an EMBL/GenBank/DDBJ whole genome shotgun (WGS) entry which is preliminary data.</text>
</comment>
<dbReference type="PANTHER" id="PTHR24559">
    <property type="entry name" value="TRANSPOSON TY3-I GAG-POL POLYPROTEIN"/>
    <property type="match status" value="1"/>
</dbReference>
<evidence type="ECO:0000313" key="3">
    <source>
        <dbReference type="Proteomes" id="UP000257109"/>
    </source>
</evidence>
<dbReference type="Pfam" id="PF01585">
    <property type="entry name" value="G-patch"/>
    <property type="match status" value="1"/>
</dbReference>
<feature type="domain" description="G-patch" evidence="1">
    <location>
        <begin position="1"/>
        <end position="40"/>
    </location>
</feature>
<protein>
    <recommendedName>
        <fullName evidence="1">G-patch domain-containing protein</fullName>
    </recommendedName>
</protein>
<dbReference type="InterPro" id="IPR043128">
    <property type="entry name" value="Rev_trsase/Diguanyl_cyclase"/>
</dbReference>
<sequence length="256" mass="29331">MMIRKGYRVGNGLGKNLDGIVRPVQVTGNLGKLRLGYQPHGKTLRKMLINGRKRIGHLREYFISKGFANQVEEETDQPEKGLEDYVHPNSDQTGIEYVDIFAWSYRDIPGLDSEIVLEPHYPPIKQKLRRISPDISLKIKEEVKKQLEAGFLIVAKYPQWVANIVPVPKKDGKVRMSVDYRDLNKVSPKDDFPLPHIDILVDNTARHACFSFMDGFSGYNQIKMAPKDMEKTTFITQWGTFYYKVMPFGLKNVGVT</sequence>
<dbReference type="InterPro" id="IPR053134">
    <property type="entry name" value="RNA-dir_DNA_polymerase"/>
</dbReference>
<feature type="non-terminal residue" evidence="2">
    <location>
        <position position="1"/>
    </location>
</feature>
<proteinExistence type="predicted"/>
<dbReference type="CDD" id="cd01647">
    <property type="entry name" value="RT_LTR"/>
    <property type="match status" value="1"/>
</dbReference>
<dbReference type="EMBL" id="QJKJ01014036">
    <property type="protein sequence ID" value="RDX65156.1"/>
    <property type="molecule type" value="Genomic_DNA"/>
</dbReference>
<evidence type="ECO:0000259" key="1">
    <source>
        <dbReference type="PROSITE" id="PS50174"/>
    </source>
</evidence>
<dbReference type="Proteomes" id="UP000257109">
    <property type="component" value="Unassembled WGS sequence"/>
</dbReference>
<dbReference type="PANTHER" id="PTHR24559:SF457">
    <property type="entry name" value="RNA-DIRECTED DNA POLYMERASE HOMOLOG"/>
    <property type="match status" value="1"/>
</dbReference>
<dbReference type="InterPro" id="IPR000467">
    <property type="entry name" value="G_patch_dom"/>
</dbReference>
<dbReference type="OrthoDB" id="420169at2759"/>
<gene>
    <name evidence="2" type="ORF">CR513_56209</name>
</gene>
<dbReference type="PROSITE" id="PS50174">
    <property type="entry name" value="G_PATCH"/>
    <property type="match status" value="1"/>
</dbReference>
<name>A0A371EGP7_MUCPR</name>
<dbReference type="GO" id="GO:0003676">
    <property type="term" value="F:nucleic acid binding"/>
    <property type="evidence" value="ECO:0007669"/>
    <property type="project" value="InterPro"/>
</dbReference>
<dbReference type="InterPro" id="IPR043502">
    <property type="entry name" value="DNA/RNA_pol_sf"/>
</dbReference>
<dbReference type="Gene3D" id="3.10.10.10">
    <property type="entry name" value="HIV Type 1 Reverse Transcriptase, subunit A, domain 1"/>
    <property type="match status" value="1"/>
</dbReference>
<accession>A0A371EGP7</accession>
<keyword evidence="3" id="KW-1185">Reference proteome</keyword>
<reference evidence="2" key="1">
    <citation type="submission" date="2018-05" db="EMBL/GenBank/DDBJ databases">
        <title>Draft genome of Mucuna pruriens seed.</title>
        <authorList>
            <person name="Nnadi N.E."/>
            <person name="Vos R."/>
            <person name="Hasami M.H."/>
            <person name="Devisetty U.K."/>
            <person name="Aguiy J.C."/>
        </authorList>
    </citation>
    <scope>NUCLEOTIDE SEQUENCE [LARGE SCALE GENOMIC DNA]</scope>
    <source>
        <strain evidence="2">JCA_2017</strain>
    </source>
</reference>
<evidence type="ECO:0000313" key="2">
    <source>
        <dbReference type="EMBL" id="RDX65156.1"/>
    </source>
</evidence>
<organism evidence="2 3">
    <name type="scientific">Mucuna pruriens</name>
    <name type="common">Velvet bean</name>
    <name type="synonym">Dolichos pruriens</name>
    <dbReference type="NCBI Taxonomy" id="157652"/>
    <lineage>
        <taxon>Eukaryota</taxon>
        <taxon>Viridiplantae</taxon>
        <taxon>Streptophyta</taxon>
        <taxon>Embryophyta</taxon>
        <taxon>Tracheophyta</taxon>
        <taxon>Spermatophyta</taxon>
        <taxon>Magnoliopsida</taxon>
        <taxon>eudicotyledons</taxon>
        <taxon>Gunneridae</taxon>
        <taxon>Pentapetalae</taxon>
        <taxon>rosids</taxon>
        <taxon>fabids</taxon>
        <taxon>Fabales</taxon>
        <taxon>Fabaceae</taxon>
        <taxon>Papilionoideae</taxon>
        <taxon>50 kb inversion clade</taxon>
        <taxon>NPAAA clade</taxon>
        <taxon>indigoferoid/millettioid clade</taxon>
        <taxon>Phaseoleae</taxon>
        <taxon>Mucuna</taxon>
    </lineage>
</organism>
<dbReference type="SUPFAM" id="SSF56672">
    <property type="entry name" value="DNA/RNA polymerases"/>
    <property type="match status" value="1"/>
</dbReference>
<dbReference type="Pfam" id="PF00078">
    <property type="entry name" value="RVT_1"/>
    <property type="match status" value="1"/>
</dbReference>
<dbReference type="AlphaFoldDB" id="A0A371EGP7"/>